<sequence>MAISTHWTVTHDCGHEAEHDLSARPADRRSGYARWLAARDCTDCWKASRDTDTQSTKEWLATRRAEERQAADEWAQQFAMPPLEGPDTILDWGERCRHQLMTAAHSDLVLEGTCDDTTWAELEAKARTVTRAGWWLDQRTADGTDLPELLDAASEQDRSTENPYL</sequence>
<keyword evidence="2" id="KW-1185">Reference proteome</keyword>
<gene>
    <name evidence="1" type="ORF">JGS22_014985</name>
</gene>
<dbReference type="RefSeq" id="WP_211041562.1">
    <property type="nucleotide sequence ID" value="NZ_JAELVF020000001.1"/>
</dbReference>
<reference evidence="1" key="1">
    <citation type="submission" date="2021-06" db="EMBL/GenBank/DDBJ databases">
        <title>Sequencing of actinobacteria type strains.</title>
        <authorList>
            <person name="Nguyen G.-S."/>
            <person name="Wentzel A."/>
        </authorList>
    </citation>
    <scope>NUCLEOTIDE SEQUENCE</scope>
    <source>
        <strain evidence="1">P38-E01</strain>
    </source>
</reference>
<accession>A0A949JMH0</accession>
<name>A0A949JMH0_9ACTN</name>
<organism evidence="1 2">
    <name type="scientific">Streptomyces tardus</name>
    <dbReference type="NCBI Taxonomy" id="2780544"/>
    <lineage>
        <taxon>Bacteria</taxon>
        <taxon>Bacillati</taxon>
        <taxon>Actinomycetota</taxon>
        <taxon>Actinomycetes</taxon>
        <taxon>Kitasatosporales</taxon>
        <taxon>Streptomycetaceae</taxon>
        <taxon>Streptomyces</taxon>
    </lineage>
</organism>
<dbReference type="Proteomes" id="UP000694501">
    <property type="component" value="Unassembled WGS sequence"/>
</dbReference>
<proteinExistence type="predicted"/>
<evidence type="ECO:0000313" key="1">
    <source>
        <dbReference type="EMBL" id="MBU7598884.1"/>
    </source>
</evidence>
<dbReference type="AlphaFoldDB" id="A0A949JMH0"/>
<protein>
    <submittedName>
        <fullName evidence="1">Uncharacterized protein</fullName>
    </submittedName>
</protein>
<dbReference type="EMBL" id="JAELVF020000001">
    <property type="protein sequence ID" value="MBU7598884.1"/>
    <property type="molecule type" value="Genomic_DNA"/>
</dbReference>
<evidence type="ECO:0000313" key="2">
    <source>
        <dbReference type="Proteomes" id="UP000694501"/>
    </source>
</evidence>
<comment type="caution">
    <text evidence="1">The sequence shown here is derived from an EMBL/GenBank/DDBJ whole genome shotgun (WGS) entry which is preliminary data.</text>
</comment>